<dbReference type="PRINTS" id="PR00313">
    <property type="entry name" value="CABNDNGRPT"/>
</dbReference>
<organism evidence="3 4">
    <name type="scientific">Candidatus Methylocalor cossyra</name>
    <dbReference type="NCBI Taxonomy" id="3108543"/>
    <lineage>
        <taxon>Bacteria</taxon>
        <taxon>Pseudomonadati</taxon>
        <taxon>Pseudomonadota</taxon>
        <taxon>Gammaproteobacteria</taxon>
        <taxon>Methylococcales</taxon>
        <taxon>Methylococcaceae</taxon>
        <taxon>Candidatus Methylocalor</taxon>
    </lineage>
</organism>
<dbReference type="PROSITE" id="PS00330">
    <property type="entry name" value="HEMOLYSIN_CALCIUM"/>
    <property type="match status" value="2"/>
</dbReference>
<dbReference type="Gene3D" id="2.150.10.10">
    <property type="entry name" value="Serralysin-like metalloprotease, C-terminal"/>
    <property type="match status" value="3"/>
</dbReference>
<feature type="region of interest" description="Disordered" evidence="2">
    <location>
        <begin position="1857"/>
        <end position="1880"/>
    </location>
</feature>
<evidence type="ECO:0000256" key="1">
    <source>
        <dbReference type="ARBA" id="ARBA00022837"/>
    </source>
</evidence>
<dbReference type="RefSeq" id="WP_348757665.1">
    <property type="nucleotide sequence ID" value="NZ_OZ026884.1"/>
</dbReference>
<evidence type="ECO:0000256" key="2">
    <source>
        <dbReference type="SAM" id="MobiDB-lite"/>
    </source>
</evidence>
<dbReference type="InterPro" id="IPR018511">
    <property type="entry name" value="Hemolysin-typ_Ca-bd_CS"/>
</dbReference>
<dbReference type="InterPro" id="IPR011049">
    <property type="entry name" value="Serralysin-like_metalloprot_C"/>
</dbReference>
<keyword evidence="4" id="KW-1185">Reference proteome</keyword>
<dbReference type="Proteomes" id="UP001497493">
    <property type="component" value="Chromosome"/>
</dbReference>
<dbReference type="EMBL" id="OZ026884">
    <property type="protein sequence ID" value="CAL1241138.1"/>
    <property type="molecule type" value="Genomic_DNA"/>
</dbReference>
<dbReference type="SUPFAM" id="SSF51120">
    <property type="entry name" value="beta-Roll"/>
    <property type="match status" value="2"/>
</dbReference>
<sequence>MIANDGVENNVSGAGVFTAKNFTQFDAYARNPLNEGDRSNNYLGDLYYEGTGYAGDGVSTNGNIVLGGLGADNIFGGIGNDFLTGGGVASGRFIEKIVGGAKILQDALTGKQVATFDSLLGFFVDQNGAAFTPDALHGGRNADFMFANLSALNNTDGNNTLYDGGNSTDDAAGGLPESKSGANTQNNDWILLEAHDDNEPVTVNLDDPLNPEDPNGSIVLRDGTRVGQLRNIESIDASGNLYGFLNNSTAALGSRITDNRIAAPDGKSENFSVGSTAQLNVIGNLAANIVVGGYDNDRIDGGAGDDILRGSNLGFLEQYKNNPNLLDDKGGLHLNVTPAGTVNGGKDVLLGGDGNDSLVFEMNGGRIDGGNSSAIDPKNRDPNATVVSTGDYLYADNFSTGRLDHATWNADEAAGGAAAQAAVLNKVTTDGVVRFDLGLASSSPTDPGTMYRNYGGADLANNVDLNGWTGRSADNTNYASGQPRTMVSGVESIITTGLGALDYVAAGTNNPELKFHNQQNFFGLNANVDLRGIDGGNDSGTSRIFGLYTATNFGTKNDGMAGDGDPGTNRADNVLYANTGNDVLEGRGGTDFLSGGKGNDDFIFAMGDDTDIIWRQDDTGTVAGNVAGDNLWDKDAKGNYLYTQDFRAPSLSGQTSLSIKFSVADLQKDSSISLSDFALHVGIKAQNQPDLTPDGIVVHLTGADIGTVTNFKDLADKLSAALHSQDANLSAVWVPDAGAPAGFENFDGTIVVLDNARREISDNAAEGYSFAASFTNMTVSNHAQAGANISQVENDRLILKSYLDRTNNTGVDTLHSDLTGLNANKMVVGFNTLDGSATTLAYGQEWRIQFENLRVNDVVKVSVNGTLFTSTVKPGESTFDFVQRFADEINGTLQLDKNTSAGSLVANSTHTTGQISLDDGVLVLRQGGEGACDPAVFMHTPVVSVTNTVGATSGTWAIADTSENSINLYQFDGRNNNLNAADVLFVGNTQDPHDSHKTTAPSNNPNDASYINKTPGAIDQSDKIDSKEVLATALDSGGILNGMNALVVKTDSDPTHTFNNVSTKGNYAALNGDDLLIGGKGNDQIYGGTGDDTIIGSAGTDTVDGGGNWVDPTDSSNVVNFRDVLLFQESDFVTADNPKAAFTITLDPTLSPTPTGAGTVTIQDAKGGTLGTTTFKNIEEVRTTSNSANDTLDVSGLSDAIAAKSGPSLENLVSGPTNEGVNIRLTQGGANDYSVDLNGDNILQDKEQHIPITEVCGVENVKAGKANDTVSLDDTQLGSNNVIDLGSQVDKVEASGHYTLADQGFDAVFYDQGNIVAPDKLPTTTFAVESAANTDTVTFTGGILGAKTVTDTLVDVERVGFSAPTGKDTRVGDVLDVSGLTGGATVNYGGDITVGKTLGGKNDDSSVANVNANTLSSGGVSVTGNGLGNEKVIIDGIKNFEKVKGSAGDDRVVLGNALETGIIAQTAIAVATYLGAAKAVQAQDQGLYQFDLGAGNGDALDYAQDGHAIGVWVDTTGAGKDLVLVGSGDLIDAGERIDYATNVERFFGSLKGINTIDLSGATVDTTLEFSKYSKLHSNELDEPNGNATGAADLTRGILLRGSADGTAYATFVDRTKANPTGQSYWTQVQGSSKAETVIFTDNEMNNGQTYTLKLGGGLNVVDYSPLNTAPAITAHIGGVNTKDANLSQAVSINATQAIIQQYHAGATGRDGNLLTVVGSGHGDTVDIALLDKDGVAASGSAISGKYFSSYVNTPAGVPAELIYNLVDLSAQKVVEAVNGYADNVALGFVTQVKGFSNIDNTKNTLSGHLYGDGTANTIKAGDGGDWLYGGAGSSGDGKNAGGDQLIAGAGSDRFIYKGESESPGGVSGADQNPSAFPDAPSITRAQDILTGFEHGKDVIVFNIDDGYDSVKVTTGTTASQSVAVTPSAGADTNLLVNISKDAGSATPWMKQDNYAILDHTGVALDKADLVFDIAMSSGHNKVDASLGTGGNDFSVELIYSNVNQSAGGSSDSIFNFDPATDKIDLSQLKDANGLYLNQQPDIYVGATSALNGGALDGADALAKILTIGTAIAPNADATNLFVEKLGDVEIKRAIAVEQWTVEGNANSTMVFVDANHDGNYTQGQDLAIGLVGVLPTAITLNDFIFNHH</sequence>
<dbReference type="Pfam" id="PF00353">
    <property type="entry name" value="HemolysinCabind"/>
    <property type="match status" value="6"/>
</dbReference>
<keyword evidence="1" id="KW-0106">Calcium</keyword>
<protein>
    <submittedName>
        <fullName evidence="3">Uncharacterized protein</fullName>
    </submittedName>
</protein>
<gene>
    <name evidence="3" type="ORF">MECH1_V1_2362</name>
</gene>
<proteinExistence type="predicted"/>
<accession>A0ABP1CA35</accession>
<evidence type="ECO:0000313" key="3">
    <source>
        <dbReference type="EMBL" id="CAL1241138.1"/>
    </source>
</evidence>
<name>A0ABP1CA35_9GAMM</name>
<evidence type="ECO:0000313" key="4">
    <source>
        <dbReference type="Proteomes" id="UP001497493"/>
    </source>
</evidence>
<reference evidence="3 4" key="1">
    <citation type="submission" date="2024-04" db="EMBL/GenBank/DDBJ databases">
        <authorList>
            <person name="Cremers G."/>
        </authorList>
    </citation>
    <scope>NUCLEOTIDE SEQUENCE [LARGE SCALE GENOMIC DNA]</scope>
    <source>
        <strain evidence="3">MeCH1-AG</strain>
    </source>
</reference>
<dbReference type="InterPro" id="IPR001343">
    <property type="entry name" value="Hemolysn_Ca-bd"/>
</dbReference>